<protein>
    <submittedName>
        <fullName evidence="3">TCB1 transposase</fullName>
    </submittedName>
</protein>
<evidence type="ECO:0000313" key="4">
    <source>
        <dbReference type="Proteomes" id="UP001166093"/>
    </source>
</evidence>
<comment type="caution">
    <text evidence="3">The sequence shown here is derived from an EMBL/GenBank/DDBJ whole genome shotgun (WGS) entry which is preliminary data.</text>
</comment>
<dbReference type="Pfam" id="PF13358">
    <property type="entry name" value="DDE_3"/>
    <property type="match status" value="1"/>
</dbReference>
<dbReference type="Pfam" id="PF01498">
    <property type="entry name" value="HTH_Tnp_Tc3_2"/>
    <property type="match status" value="1"/>
</dbReference>
<evidence type="ECO:0000259" key="2">
    <source>
        <dbReference type="Pfam" id="PF13358"/>
    </source>
</evidence>
<dbReference type="InterPro" id="IPR002492">
    <property type="entry name" value="Transposase_Tc1-like"/>
</dbReference>
<dbReference type="PANTHER" id="PTHR23022:SF135">
    <property type="entry name" value="SI:DKEY-77F5.3"/>
    <property type="match status" value="1"/>
</dbReference>
<proteinExistence type="predicted"/>
<keyword evidence="4" id="KW-1185">Reference proteome</keyword>
<feature type="domain" description="Tc1-like transposase DDE" evidence="2">
    <location>
        <begin position="203"/>
        <end position="262"/>
    </location>
</feature>
<reference evidence="3" key="1">
    <citation type="journal article" date="2021" name="Cell">
        <title>Tracing the genetic footprints of vertebrate landing in non-teleost ray-finned fishes.</title>
        <authorList>
            <person name="Bi X."/>
            <person name="Wang K."/>
            <person name="Yang L."/>
            <person name="Pan H."/>
            <person name="Jiang H."/>
            <person name="Wei Q."/>
            <person name="Fang M."/>
            <person name="Yu H."/>
            <person name="Zhu C."/>
            <person name="Cai Y."/>
            <person name="He Y."/>
            <person name="Gan X."/>
            <person name="Zeng H."/>
            <person name="Yu D."/>
            <person name="Zhu Y."/>
            <person name="Jiang H."/>
            <person name="Qiu Q."/>
            <person name="Yang H."/>
            <person name="Zhang Y.E."/>
            <person name="Wang W."/>
            <person name="Zhu M."/>
            <person name="He S."/>
            <person name="Zhang G."/>
        </authorList>
    </citation>
    <scope>NUCLEOTIDE SEQUENCE</scope>
    <source>
        <strain evidence="3">Pddl_001</strain>
    </source>
</reference>
<dbReference type="PANTHER" id="PTHR23022">
    <property type="entry name" value="TRANSPOSABLE ELEMENT-RELATED"/>
    <property type="match status" value="1"/>
</dbReference>
<accession>A0ABS2YLG2</accession>
<evidence type="ECO:0000313" key="3">
    <source>
        <dbReference type="EMBL" id="MBN3287309.1"/>
    </source>
</evidence>
<evidence type="ECO:0000259" key="1">
    <source>
        <dbReference type="Pfam" id="PF01498"/>
    </source>
</evidence>
<gene>
    <name evidence="3" type="primary">Tcb1_107</name>
    <name evidence="3" type="ORF">GTO93_0005174</name>
</gene>
<feature type="non-terminal residue" evidence="3">
    <location>
        <position position="305"/>
    </location>
</feature>
<feature type="non-terminal residue" evidence="3">
    <location>
        <position position="1"/>
    </location>
</feature>
<dbReference type="EMBL" id="JAAWVQ010165244">
    <property type="protein sequence ID" value="MBN3287309.1"/>
    <property type="molecule type" value="Genomic_DNA"/>
</dbReference>
<dbReference type="Gene3D" id="3.30.420.10">
    <property type="entry name" value="Ribonuclease H-like superfamily/Ribonuclease H"/>
    <property type="match status" value="1"/>
</dbReference>
<name>A0ABS2YLG2_POLSP</name>
<organism evidence="3 4">
    <name type="scientific">Polyodon spathula</name>
    <name type="common">North American paddlefish</name>
    <name type="synonym">Squalus spathula</name>
    <dbReference type="NCBI Taxonomy" id="7913"/>
    <lineage>
        <taxon>Eukaryota</taxon>
        <taxon>Metazoa</taxon>
        <taxon>Chordata</taxon>
        <taxon>Craniata</taxon>
        <taxon>Vertebrata</taxon>
        <taxon>Euteleostomi</taxon>
        <taxon>Actinopterygii</taxon>
        <taxon>Chondrostei</taxon>
        <taxon>Acipenseriformes</taxon>
        <taxon>Polyodontidae</taxon>
        <taxon>Polyodon</taxon>
    </lineage>
</organism>
<dbReference type="InterPro" id="IPR036397">
    <property type="entry name" value="RNaseH_sf"/>
</dbReference>
<dbReference type="InterPro" id="IPR038717">
    <property type="entry name" value="Tc1-like_DDE_dom"/>
</dbReference>
<dbReference type="Proteomes" id="UP001166093">
    <property type="component" value="Unassembled WGS sequence"/>
</dbReference>
<feature type="domain" description="Transposase Tc1-like" evidence="1">
    <location>
        <begin position="43"/>
        <end position="105"/>
    </location>
</feature>
<sequence>VSTVSYTIKRHLETGGNFDRKRSGRPKVTTESEDKFLRVNSLRDRRLTRQQFKAQLNTGRSKQGSVSTVKRRLRAAGLTGQVAVRKPLLRWQNKKKRLAWAMKHRQWTTEDWKKVLWTNESIFEIFGSSRRFFVRHQVGERMVPWCVTPTVKHGGGSVMVWGSFAGSRVGDLHRVSGTLNQNGYHSILQSHAIPSGIRLVGQGFILQQDNDPKHISRLCQNYLRRKEQDGRLQIMEWPAQSPDLNPIELVWDELDRRVKAKQPTSATHLWELLQQCWEELSEQYLISIVERMPRVCSAVISAKGG</sequence>
<dbReference type="InterPro" id="IPR052338">
    <property type="entry name" value="Transposase_5"/>
</dbReference>